<evidence type="ECO:0000256" key="1">
    <source>
        <dbReference type="ARBA" id="ARBA00022670"/>
    </source>
</evidence>
<feature type="domain" description="PDZ" evidence="5">
    <location>
        <begin position="258"/>
        <end position="322"/>
    </location>
</feature>
<dbReference type="EMBL" id="JAVDXV010000003">
    <property type="protein sequence ID" value="MDR7332947.1"/>
    <property type="molecule type" value="Genomic_DNA"/>
</dbReference>
<dbReference type="PRINTS" id="PR00834">
    <property type="entry name" value="PROTEASES2C"/>
</dbReference>
<dbReference type="PROSITE" id="PS50106">
    <property type="entry name" value="PDZ"/>
    <property type="match status" value="1"/>
</dbReference>
<dbReference type="PANTHER" id="PTHR43343">
    <property type="entry name" value="PEPTIDASE S12"/>
    <property type="match status" value="1"/>
</dbReference>
<dbReference type="InterPro" id="IPR051201">
    <property type="entry name" value="Chloro_Bact_Ser_Proteases"/>
</dbReference>
<proteinExistence type="predicted"/>
<feature type="signal peptide" evidence="4">
    <location>
        <begin position="1"/>
        <end position="24"/>
    </location>
</feature>
<dbReference type="GO" id="GO:0008233">
    <property type="term" value="F:peptidase activity"/>
    <property type="evidence" value="ECO:0007669"/>
    <property type="project" value="UniProtKB-KW"/>
</dbReference>
<name>A0ABU2A6W9_9BURK</name>
<dbReference type="InterPro" id="IPR009003">
    <property type="entry name" value="Peptidase_S1_PA"/>
</dbReference>
<feature type="chain" id="PRO_5046157405" evidence="4">
    <location>
        <begin position="25"/>
        <end position="364"/>
    </location>
</feature>
<evidence type="ECO:0000256" key="3">
    <source>
        <dbReference type="SAM" id="MobiDB-lite"/>
    </source>
</evidence>
<evidence type="ECO:0000313" key="6">
    <source>
        <dbReference type="EMBL" id="MDR7332947.1"/>
    </source>
</evidence>
<keyword evidence="7" id="KW-1185">Reference proteome</keyword>
<dbReference type="SUPFAM" id="SSF50494">
    <property type="entry name" value="Trypsin-like serine proteases"/>
    <property type="match status" value="1"/>
</dbReference>
<dbReference type="PANTHER" id="PTHR43343:SF3">
    <property type="entry name" value="PROTEASE DO-LIKE 8, CHLOROPLASTIC"/>
    <property type="match status" value="1"/>
</dbReference>
<dbReference type="Gene3D" id="2.30.42.10">
    <property type="match status" value="1"/>
</dbReference>
<dbReference type="SUPFAM" id="SSF50156">
    <property type="entry name" value="PDZ domain-like"/>
    <property type="match status" value="1"/>
</dbReference>
<organism evidence="6 7">
    <name type="scientific">Roseateles asaccharophilus</name>
    <dbReference type="NCBI Taxonomy" id="582607"/>
    <lineage>
        <taxon>Bacteria</taxon>
        <taxon>Pseudomonadati</taxon>
        <taxon>Pseudomonadota</taxon>
        <taxon>Betaproteobacteria</taxon>
        <taxon>Burkholderiales</taxon>
        <taxon>Sphaerotilaceae</taxon>
        <taxon>Roseateles</taxon>
    </lineage>
</organism>
<comment type="caution">
    <text evidence="6">The sequence shown here is derived from an EMBL/GenBank/DDBJ whole genome shotgun (WGS) entry which is preliminary data.</text>
</comment>
<reference evidence="6 7" key="1">
    <citation type="submission" date="2023-07" db="EMBL/GenBank/DDBJ databases">
        <title>Sorghum-associated microbial communities from plants grown in Nebraska, USA.</title>
        <authorList>
            <person name="Schachtman D."/>
        </authorList>
    </citation>
    <scope>NUCLEOTIDE SEQUENCE [LARGE SCALE GENOMIC DNA]</scope>
    <source>
        <strain evidence="6 7">BE316</strain>
    </source>
</reference>
<evidence type="ECO:0000259" key="5">
    <source>
        <dbReference type="PROSITE" id="PS50106"/>
    </source>
</evidence>
<dbReference type="Gene3D" id="2.40.10.120">
    <property type="match status" value="1"/>
</dbReference>
<dbReference type="InterPro" id="IPR001478">
    <property type="entry name" value="PDZ"/>
</dbReference>
<evidence type="ECO:0000256" key="4">
    <source>
        <dbReference type="SAM" id="SignalP"/>
    </source>
</evidence>
<dbReference type="SMART" id="SM00228">
    <property type="entry name" value="PDZ"/>
    <property type="match status" value="1"/>
</dbReference>
<dbReference type="GO" id="GO:0006508">
    <property type="term" value="P:proteolysis"/>
    <property type="evidence" value="ECO:0007669"/>
    <property type="project" value="UniProtKB-KW"/>
</dbReference>
<dbReference type="Pfam" id="PF13180">
    <property type="entry name" value="PDZ_2"/>
    <property type="match status" value="1"/>
</dbReference>
<dbReference type="Proteomes" id="UP001180825">
    <property type="component" value="Unassembled WGS sequence"/>
</dbReference>
<dbReference type="Pfam" id="PF13365">
    <property type="entry name" value="Trypsin_2"/>
    <property type="match status" value="1"/>
</dbReference>
<sequence>MKHLPLIGRIAACVAATMAWPALAADAARPLPEIYRATLPCLAHVFQMPTGERRDPFNDLFRDKPAPRAKTEPTKTLESRRELPNGLGLIWGDGSLVLTAEFLVTNGSPEELTRREFVLEAADGRRLEARLQAIDRSSGIALLKTQAPLGPACRFGDSSALEVGQAVVAIGNVRGLRLLMSAGIVSALGPTDPFELSGGEPAIMTTTASGPGMAGGPLLDLQGRVIGMHQAMLVGNQGAEGVSVALPIQRALAAADELLRHGKVQRSRLGLQAEDERLPVGKAALLEARRTPIIGSLLAGSPAERAGLREGDRLIAIDGQPLADTADLRRRVNATRPGTTLRVEFERDGARRTVSITTEAASGD</sequence>
<dbReference type="RefSeq" id="WP_310328095.1">
    <property type="nucleotide sequence ID" value="NZ_JAVDXV010000003.1"/>
</dbReference>
<dbReference type="InterPro" id="IPR036034">
    <property type="entry name" value="PDZ_sf"/>
</dbReference>
<dbReference type="InterPro" id="IPR001940">
    <property type="entry name" value="Peptidase_S1C"/>
</dbReference>
<evidence type="ECO:0000256" key="2">
    <source>
        <dbReference type="ARBA" id="ARBA00022801"/>
    </source>
</evidence>
<feature type="region of interest" description="Disordered" evidence="3">
    <location>
        <begin position="56"/>
        <end position="78"/>
    </location>
</feature>
<dbReference type="CDD" id="cd23081">
    <property type="entry name" value="cpPDZ_EcRseP-like"/>
    <property type="match status" value="1"/>
</dbReference>
<protein>
    <submittedName>
        <fullName evidence="6">S1-C subfamily serine protease</fullName>
    </submittedName>
</protein>
<gene>
    <name evidence="6" type="ORF">J2X21_002080</name>
</gene>
<keyword evidence="1 6" id="KW-0645">Protease</keyword>
<evidence type="ECO:0000313" key="7">
    <source>
        <dbReference type="Proteomes" id="UP001180825"/>
    </source>
</evidence>
<keyword evidence="2" id="KW-0378">Hydrolase</keyword>
<keyword evidence="4" id="KW-0732">Signal</keyword>
<accession>A0ABU2A6W9</accession>